<comment type="function">
    <text evidence="2">Pyridoxal 5'-phosphate (PLP)-binding protein, which may be involved in intracellular homeostatic regulation of pyridoxal 5'-phosphate (PLP), the active form of vitamin B6.</text>
</comment>
<accession>A0A7S0VPC5</accession>
<dbReference type="AlphaFoldDB" id="A0A7S0VPC5"/>
<evidence type="ECO:0000256" key="3">
    <source>
        <dbReference type="RuleBase" id="RU004514"/>
    </source>
</evidence>
<dbReference type="Gene3D" id="3.20.20.10">
    <property type="entry name" value="Alanine racemase"/>
    <property type="match status" value="1"/>
</dbReference>
<feature type="compositionally biased region" description="Low complexity" evidence="4">
    <location>
        <begin position="143"/>
        <end position="158"/>
    </location>
</feature>
<dbReference type="PANTHER" id="PTHR10146:SF14">
    <property type="entry name" value="PYRIDOXAL PHOSPHATE HOMEOSTASIS PROTEIN"/>
    <property type="match status" value="1"/>
</dbReference>
<evidence type="ECO:0000256" key="4">
    <source>
        <dbReference type="SAM" id="MobiDB-lite"/>
    </source>
</evidence>
<organism evidence="6">
    <name type="scientific">Polytomella parva</name>
    <dbReference type="NCBI Taxonomy" id="51329"/>
    <lineage>
        <taxon>Eukaryota</taxon>
        <taxon>Viridiplantae</taxon>
        <taxon>Chlorophyta</taxon>
        <taxon>core chlorophytes</taxon>
        <taxon>Chlorophyceae</taxon>
        <taxon>CS clade</taxon>
        <taxon>Chlamydomonadales</taxon>
        <taxon>Chlamydomonadaceae</taxon>
        <taxon>Polytomella</taxon>
    </lineage>
</organism>
<proteinExistence type="inferred from homology"/>
<feature type="domain" description="Alanine racemase N-terminal" evidence="5">
    <location>
        <begin position="173"/>
        <end position="288"/>
    </location>
</feature>
<dbReference type="SUPFAM" id="SSF51419">
    <property type="entry name" value="PLP-binding barrel"/>
    <property type="match status" value="2"/>
</dbReference>
<dbReference type="PANTHER" id="PTHR10146">
    <property type="entry name" value="PROLINE SYNTHETASE CO-TRANSCRIBED BACTERIAL HOMOLOG PROTEIN"/>
    <property type="match status" value="1"/>
</dbReference>
<dbReference type="InterPro" id="IPR001608">
    <property type="entry name" value="Ala_racemase_N"/>
</dbReference>
<dbReference type="InterPro" id="IPR011078">
    <property type="entry name" value="PyrdxlP_homeostasis"/>
</dbReference>
<dbReference type="Pfam" id="PF01168">
    <property type="entry name" value="Ala_racemase_N"/>
    <property type="match status" value="1"/>
</dbReference>
<protein>
    <recommendedName>
        <fullName evidence="2">Pyridoxal phosphate homeostasis protein</fullName>
        <shortName evidence="2">PLP homeostasis protein</shortName>
    </recommendedName>
</protein>
<dbReference type="HAMAP" id="MF_02087">
    <property type="entry name" value="PLP_homeostasis"/>
    <property type="match status" value="1"/>
</dbReference>
<dbReference type="CDD" id="cd06822">
    <property type="entry name" value="PLPDE_III_YBL036c_euk"/>
    <property type="match status" value="1"/>
</dbReference>
<feature type="region of interest" description="Disordered" evidence="4">
    <location>
        <begin position="141"/>
        <end position="169"/>
    </location>
</feature>
<gene>
    <name evidence="6" type="ORF">PPAR00522_LOCUS21237</name>
</gene>
<comment type="similarity">
    <text evidence="2 3">Belongs to the pyridoxal phosphate-binding protein YggS/PROSC family.</text>
</comment>
<sequence>MLLKPRASYFRRTCISAMSTHSETLDVATALADVKAKIKDSAERSGSINYKLPRLVAVSKTKPVEAIMEAYNAGQRVFGENYVQEIVEKAPKLPLDINWHFIGHMQSNKVRSVIEAVPNLSMIETIDSIKLADRINRMIGDASTSRGSSPESSPKVSPRGSTSITKEKESSLAANVKRLDVLIQINTSGETSKSGVDPGPSVLSIASHIKNNCPNLRFAGLMTIGMPDDDSDFRVLSRCRDEVAAALQLTPEESQQLELSMGMSGDYERAIACGSTNVRVGSSIFGARAYPPKS</sequence>
<dbReference type="EMBL" id="HBFM01032431">
    <property type="protein sequence ID" value="CAD8791406.1"/>
    <property type="molecule type" value="Transcribed_RNA"/>
</dbReference>
<dbReference type="InterPro" id="IPR029066">
    <property type="entry name" value="PLP-binding_barrel"/>
</dbReference>
<evidence type="ECO:0000259" key="5">
    <source>
        <dbReference type="Pfam" id="PF01168"/>
    </source>
</evidence>
<evidence type="ECO:0000313" key="6">
    <source>
        <dbReference type="EMBL" id="CAD8791406.1"/>
    </source>
</evidence>
<dbReference type="GO" id="GO:0030170">
    <property type="term" value="F:pyridoxal phosphate binding"/>
    <property type="evidence" value="ECO:0007669"/>
    <property type="project" value="UniProtKB-UniRule"/>
</dbReference>
<evidence type="ECO:0000256" key="1">
    <source>
        <dbReference type="ARBA" id="ARBA00022898"/>
    </source>
</evidence>
<name>A0A7S0VPC5_9CHLO</name>
<feature type="modified residue" description="N6-(pyridoxal phosphate)lysine" evidence="2">
    <location>
        <position position="60"/>
    </location>
</feature>
<keyword evidence="1 2" id="KW-0663">Pyridoxal phosphate</keyword>
<reference evidence="6" key="1">
    <citation type="submission" date="2021-01" db="EMBL/GenBank/DDBJ databases">
        <authorList>
            <person name="Corre E."/>
            <person name="Pelletier E."/>
            <person name="Niang G."/>
            <person name="Scheremetjew M."/>
            <person name="Finn R."/>
            <person name="Kale V."/>
            <person name="Holt S."/>
            <person name="Cochrane G."/>
            <person name="Meng A."/>
            <person name="Brown T."/>
            <person name="Cohen L."/>
        </authorList>
    </citation>
    <scope>NUCLEOTIDE SEQUENCE</scope>
    <source>
        <strain evidence="6">SAG 63-3</strain>
    </source>
</reference>
<evidence type="ECO:0000256" key="2">
    <source>
        <dbReference type="HAMAP-Rule" id="MF_03225"/>
    </source>
</evidence>